<comment type="caution">
    <text evidence="2">The sequence shown here is derived from an EMBL/GenBank/DDBJ whole genome shotgun (WGS) entry which is preliminary data.</text>
</comment>
<dbReference type="InterPro" id="IPR013022">
    <property type="entry name" value="Xyl_isomerase-like_TIM-brl"/>
</dbReference>
<evidence type="ECO:0000313" key="2">
    <source>
        <dbReference type="EMBL" id="NYD23927.1"/>
    </source>
</evidence>
<keyword evidence="2" id="KW-0413">Isomerase</keyword>
<dbReference type="Pfam" id="PF01261">
    <property type="entry name" value="AP_endonuc_2"/>
    <property type="match status" value="1"/>
</dbReference>
<name>A0A7Y9DNL6_9ACTN</name>
<keyword evidence="3" id="KW-1185">Reference proteome</keyword>
<feature type="domain" description="Xylose isomerase-like TIM barrel" evidence="1">
    <location>
        <begin position="20"/>
        <end position="153"/>
    </location>
</feature>
<dbReference type="Gene3D" id="3.20.20.150">
    <property type="entry name" value="Divalent-metal-dependent TIM barrel enzymes"/>
    <property type="match status" value="1"/>
</dbReference>
<dbReference type="AlphaFoldDB" id="A0A7Y9DNL6"/>
<dbReference type="GO" id="GO:0016853">
    <property type="term" value="F:isomerase activity"/>
    <property type="evidence" value="ECO:0007669"/>
    <property type="project" value="UniProtKB-KW"/>
</dbReference>
<accession>A0A7Y9DNL6</accession>
<proteinExistence type="predicted"/>
<dbReference type="EMBL" id="JACCBB010000001">
    <property type="protein sequence ID" value="NYD23927.1"/>
    <property type="molecule type" value="Genomic_DNA"/>
</dbReference>
<evidence type="ECO:0000259" key="1">
    <source>
        <dbReference type="Pfam" id="PF01261"/>
    </source>
</evidence>
<dbReference type="SUPFAM" id="SSF51658">
    <property type="entry name" value="Xylose isomerase-like"/>
    <property type="match status" value="1"/>
</dbReference>
<protein>
    <submittedName>
        <fullName evidence="2">Sugar phosphate isomerase/epimerase</fullName>
    </submittedName>
</protein>
<dbReference type="Proteomes" id="UP000521922">
    <property type="component" value="Unassembled WGS sequence"/>
</dbReference>
<dbReference type="InterPro" id="IPR036237">
    <property type="entry name" value="Xyl_isomerase-like_sf"/>
</dbReference>
<organism evidence="2 3">
    <name type="scientific">Kineococcus aurantiacus</name>
    <dbReference type="NCBI Taxonomy" id="37633"/>
    <lineage>
        <taxon>Bacteria</taxon>
        <taxon>Bacillati</taxon>
        <taxon>Actinomycetota</taxon>
        <taxon>Actinomycetes</taxon>
        <taxon>Kineosporiales</taxon>
        <taxon>Kineosporiaceae</taxon>
        <taxon>Kineococcus</taxon>
    </lineage>
</organism>
<reference evidence="2 3" key="1">
    <citation type="submission" date="2020-07" db="EMBL/GenBank/DDBJ databases">
        <title>Sequencing the genomes of 1000 actinobacteria strains.</title>
        <authorList>
            <person name="Klenk H.-P."/>
        </authorList>
    </citation>
    <scope>NUCLEOTIDE SEQUENCE [LARGE SCALE GENOMIC DNA]</scope>
    <source>
        <strain evidence="2 3">DSM 7487</strain>
    </source>
</reference>
<dbReference type="RefSeq" id="WP_179754003.1">
    <property type="nucleotide sequence ID" value="NZ_BAAAGN010000003.1"/>
</dbReference>
<evidence type="ECO:0000313" key="3">
    <source>
        <dbReference type="Proteomes" id="UP000521922"/>
    </source>
</evidence>
<sequence>MLTPGLCSITYRQLDADGVLDLAARAGLAAVEWGADVHVPAGDLATARSVAARTAGAGLTVASYGSYFRAGVHDGFADVLATAVALGAPRIRVWAGDRGSAGADRVPVVTALADAVRRAADAGVEVGTESHGGTLTDTTASTLLLLEEVDDLVGAPALTTYWQPTVDAPDDDALTELAVLLPRTSTVHAFSWAPGTTRNPLASRESLWRHAIALLRDDGHDHGRDHDVLVEFVPGDDPAVLAREASTLRRWLNP</sequence>
<gene>
    <name evidence="2" type="ORF">BJ968_003467</name>
</gene>